<name>A0A644X7Y4_9ZZZZ</name>
<dbReference type="AlphaFoldDB" id="A0A644X7Y4"/>
<protein>
    <submittedName>
        <fullName evidence="2">Uncharacterized protein</fullName>
    </submittedName>
</protein>
<dbReference type="EMBL" id="VSSQ01001951">
    <property type="protein sequence ID" value="MPM12290.1"/>
    <property type="molecule type" value="Genomic_DNA"/>
</dbReference>
<evidence type="ECO:0000313" key="2">
    <source>
        <dbReference type="EMBL" id="MPM12290.1"/>
    </source>
</evidence>
<accession>A0A644X7Y4</accession>
<comment type="caution">
    <text evidence="2">The sequence shown here is derived from an EMBL/GenBank/DDBJ whole genome shotgun (WGS) entry which is preliminary data.</text>
</comment>
<evidence type="ECO:0000256" key="1">
    <source>
        <dbReference type="SAM" id="MobiDB-lite"/>
    </source>
</evidence>
<feature type="region of interest" description="Disordered" evidence="1">
    <location>
        <begin position="13"/>
        <end position="36"/>
    </location>
</feature>
<organism evidence="2">
    <name type="scientific">bioreactor metagenome</name>
    <dbReference type="NCBI Taxonomy" id="1076179"/>
    <lineage>
        <taxon>unclassified sequences</taxon>
        <taxon>metagenomes</taxon>
        <taxon>ecological metagenomes</taxon>
    </lineage>
</organism>
<sequence length="88" mass="9751">MFSIINAAITPGTHPASVSKKTITTDPQPLSMTDNGGKTIARITRKHDIIKMLKIQVRSQTTNILANIEKIVSHNLKRHPIFGSFFVI</sequence>
<feature type="compositionally biased region" description="Polar residues" evidence="1">
    <location>
        <begin position="19"/>
        <end position="36"/>
    </location>
</feature>
<proteinExistence type="predicted"/>
<gene>
    <name evidence="2" type="ORF">SDC9_58642</name>
</gene>
<reference evidence="2" key="1">
    <citation type="submission" date="2019-08" db="EMBL/GenBank/DDBJ databases">
        <authorList>
            <person name="Kucharzyk K."/>
            <person name="Murdoch R.W."/>
            <person name="Higgins S."/>
            <person name="Loffler F."/>
        </authorList>
    </citation>
    <scope>NUCLEOTIDE SEQUENCE</scope>
</reference>